<accession>A0A9P8PGI6</accession>
<evidence type="ECO:0000256" key="6">
    <source>
        <dbReference type="ARBA" id="ARBA00022490"/>
    </source>
</evidence>
<sequence length="242" mass="28477">MTDLSTCLKNLNETSDSIKSLYFRPPGIFTNSIIRKIDIITLLRDADSYENSLYYIDKQGIPERKDGTRGIVDKLNEEFEEVEFQQQQRQQQRSSSVIIVPKQLNEAIPENKVVKNLLNTFNEEIQIQDYEVDKLIETVFQLLDKYPIKGMNDELIKYQERYNQLINQIIENEGIIENQRQQLSTLNIKLNSFNYQNYQNLTDDIDLTKGQNIKDLIAKEEQEIRQLELELDTKTKQSSLFQ</sequence>
<keyword evidence="10" id="KW-0159">Chromosome partition</keyword>
<evidence type="ECO:0000256" key="2">
    <source>
        <dbReference type="ARBA" id="ARBA00004186"/>
    </source>
</evidence>
<evidence type="ECO:0000256" key="19">
    <source>
        <dbReference type="SAM" id="Coils"/>
    </source>
</evidence>
<evidence type="ECO:0000256" key="18">
    <source>
        <dbReference type="ARBA" id="ARBA00044346"/>
    </source>
</evidence>
<evidence type="ECO:0000256" key="10">
    <source>
        <dbReference type="ARBA" id="ARBA00022829"/>
    </source>
</evidence>
<evidence type="ECO:0000313" key="20">
    <source>
        <dbReference type="EMBL" id="KAH3671437.1"/>
    </source>
</evidence>
<feature type="coiled-coil region" evidence="19">
    <location>
        <begin position="210"/>
        <end position="237"/>
    </location>
</feature>
<comment type="caution">
    <text evidence="20">The sequence shown here is derived from an EMBL/GenBank/DDBJ whole genome shotgun (WGS) entry which is preliminary data.</text>
</comment>
<proteinExistence type="inferred from homology"/>
<evidence type="ECO:0000256" key="5">
    <source>
        <dbReference type="ARBA" id="ARBA00022454"/>
    </source>
</evidence>
<dbReference type="Proteomes" id="UP000769528">
    <property type="component" value="Unassembled WGS sequence"/>
</dbReference>
<evidence type="ECO:0000256" key="4">
    <source>
        <dbReference type="ARBA" id="ARBA00008491"/>
    </source>
</evidence>
<keyword evidence="21" id="KW-1185">Reference proteome</keyword>
<keyword evidence="5" id="KW-0158">Chromosome</keyword>
<dbReference type="OrthoDB" id="10016597at2759"/>
<keyword evidence="9" id="KW-0498">Mitosis</keyword>
<dbReference type="GO" id="GO:0005876">
    <property type="term" value="C:spindle microtubule"/>
    <property type="evidence" value="ECO:0007669"/>
    <property type="project" value="InterPro"/>
</dbReference>
<evidence type="ECO:0000256" key="14">
    <source>
        <dbReference type="ARBA" id="ARBA00023242"/>
    </source>
</evidence>
<comment type="similarity">
    <text evidence="4">Belongs to the DASH complex SPC34 family.</text>
</comment>
<gene>
    <name evidence="20" type="ORF">WICMUC_004617</name>
</gene>
<keyword evidence="12 19" id="KW-0175">Coiled coil</keyword>
<evidence type="ECO:0000256" key="9">
    <source>
        <dbReference type="ARBA" id="ARBA00022776"/>
    </source>
</evidence>
<dbReference type="InterPro" id="IPR013966">
    <property type="entry name" value="Spc34"/>
</dbReference>
<evidence type="ECO:0000313" key="21">
    <source>
        <dbReference type="Proteomes" id="UP000769528"/>
    </source>
</evidence>
<dbReference type="AlphaFoldDB" id="A0A9P8PGI6"/>
<dbReference type="Pfam" id="PF08657">
    <property type="entry name" value="DASH_Spc34"/>
    <property type="match status" value="2"/>
</dbReference>
<keyword evidence="16" id="KW-0137">Centromere</keyword>
<evidence type="ECO:0000256" key="3">
    <source>
        <dbReference type="ARBA" id="ARBA00004629"/>
    </source>
</evidence>
<reference evidence="20" key="1">
    <citation type="journal article" date="2021" name="Open Biol.">
        <title>Shared evolutionary footprints suggest mitochondrial oxidative damage underlies multiple complex I losses in fungi.</title>
        <authorList>
            <person name="Schikora-Tamarit M.A."/>
            <person name="Marcet-Houben M."/>
            <person name="Nosek J."/>
            <person name="Gabaldon T."/>
        </authorList>
    </citation>
    <scope>NUCLEOTIDE SEQUENCE</scope>
    <source>
        <strain evidence="20">CBS6341</strain>
    </source>
</reference>
<dbReference type="GO" id="GO:0051301">
    <property type="term" value="P:cell division"/>
    <property type="evidence" value="ECO:0007669"/>
    <property type="project" value="UniProtKB-KW"/>
</dbReference>
<evidence type="ECO:0000256" key="13">
    <source>
        <dbReference type="ARBA" id="ARBA00023212"/>
    </source>
</evidence>
<comment type="subcellular location">
    <subcellularLocation>
        <location evidence="3">Chromosome</location>
        <location evidence="3">Centromere</location>
        <location evidence="3">Kinetochore</location>
    </subcellularLocation>
    <subcellularLocation>
        <location evidence="2">Cytoplasm</location>
        <location evidence="2">Cytoskeleton</location>
        <location evidence="2">Spindle</location>
    </subcellularLocation>
    <subcellularLocation>
        <location evidence="1">Nucleus</location>
    </subcellularLocation>
</comment>
<evidence type="ECO:0000256" key="1">
    <source>
        <dbReference type="ARBA" id="ARBA00004123"/>
    </source>
</evidence>
<evidence type="ECO:0000256" key="12">
    <source>
        <dbReference type="ARBA" id="ARBA00023054"/>
    </source>
</evidence>
<keyword evidence="13" id="KW-0206">Cytoskeleton</keyword>
<dbReference type="GO" id="GO:0042729">
    <property type="term" value="C:DASH complex"/>
    <property type="evidence" value="ECO:0007669"/>
    <property type="project" value="InterPro"/>
</dbReference>
<evidence type="ECO:0000256" key="7">
    <source>
        <dbReference type="ARBA" id="ARBA00022618"/>
    </source>
</evidence>
<evidence type="ECO:0000256" key="11">
    <source>
        <dbReference type="ARBA" id="ARBA00022838"/>
    </source>
</evidence>
<name>A0A9P8PGI6_9ASCO</name>
<keyword evidence="8" id="KW-0493">Microtubule</keyword>
<evidence type="ECO:0000256" key="17">
    <source>
        <dbReference type="ARBA" id="ARBA00044112"/>
    </source>
</evidence>
<keyword evidence="14" id="KW-0539">Nucleus</keyword>
<dbReference type="GO" id="GO:0008608">
    <property type="term" value="P:attachment of spindle microtubules to kinetochore"/>
    <property type="evidence" value="ECO:0007669"/>
    <property type="project" value="InterPro"/>
</dbReference>
<protein>
    <recommendedName>
        <fullName evidence="17">DASH complex subunit SPC34</fullName>
    </recommendedName>
    <alternativeName>
        <fullName evidence="18">Outer kinetochore protein SPC34</fullName>
    </alternativeName>
</protein>
<keyword evidence="11" id="KW-0995">Kinetochore</keyword>
<evidence type="ECO:0000256" key="16">
    <source>
        <dbReference type="ARBA" id="ARBA00023328"/>
    </source>
</evidence>
<reference evidence="20" key="2">
    <citation type="submission" date="2021-01" db="EMBL/GenBank/DDBJ databases">
        <authorList>
            <person name="Schikora-Tamarit M.A."/>
        </authorList>
    </citation>
    <scope>NUCLEOTIDE SEQUENCE</scope>
    <source>
        <strain evidence="20">CBS6341</strain>
    </source>
</reference>
<evidence type="ECO:0000256" key="15">
    <source>
        <dbReference type="ARBA" id="ARBA00023306"/>
    </source>
</evidence>
<keyword evidence="6" id="KW-0963">Cytoplasm</keyword>
<keyword evidence="7" id="KW-0132">Cell division</keyword>
<organism evidence="20 21">
    <name type="scientific">Wickerhamomyces mucosus</name>
    <dbReference type="NCBI Taxonomy" id="1378264"/>
    <lineage>
        <taxon>Eukaryota</taxon>
        <taxon>Fungi</taxon>
        <taxon>Dikarya</taxon>
        <taxon>Ascomycota</taxon>
        <taxon>Saccharomycotina</taxon>
        <taxon>Saccharomycetes</taxon>
        <taxon>Phaffomycetales</taxon>
        <taxon>Wickerhamomycetaceae</taxon>
        <taxon>Wickerhamomyces</taxon>
    </lineage>
</organism>
<dbReference type="EMBL" id="JAEUBF010001278">
    <property type="protein sequence ID" value="KAH3671437.1"/>
    <property type="molecule type" value="Genomic_DNA"/>
</dbReference>
<keyword evidence="15" id="KW-0131">Cell cycle</keyword>
<evidence type="ECO:0000256" key="8">
    <source>
        <dbReference type="ARBA" id="ARBA00022701"/>
    </source>
</evidence>